<dbReference type="AlphaFoldDB" id="J3N1I2"/>
<dbReference type="InterPro" id="IPR044823">
    <property type="entry name" value="ASIL1/2-like"/>
</dbReference>
<feature type="region of interest" description="Disordered" evidence="1">
    <location>
        <begin position="179"/>
        <end position="211"/>
    </location>
</feature>
<dbReference type="eggNOG" id="KOG4282">
    <property type="taxonomic scope" value="Eukaryota"/>
</dbReference>
<dbReference type="PANTHER" id="PTHR31307">
    <property type="entry name" value="TRIHELIX TRANSCRIPTION FACTOR ASIL2"/>
    <property type="match status" value="1"/>
</dbReference>
<keyword evidence="3" id="KW-1185">Reference proteome</keyword>
<reference evidence="2" key="2">
    <citation type="submission" date="2013-04" db="UniProtKB">
        <authorList>
            <consortium name="EnsemblPlants"/>
        </authorList>
    </citation>
    <scope>IDENTIFICATION</scope>
</reference>
<feature type="compositionally biased region" description="Low complexity" evidence="1">
    <location>
        <begin position="30"/>
        <end position="41"/>
    </location>
</feature>
<feature type="compositionally biased region" description="Polar residues" evidence="1">
    <location>
        <begin position="179"/>
        <end position="188"/>
    </location>
</feature>
<organism evidence="2">
    <name type="scientific">Oryza brachyantha</name>
    <name type="common">malo sina</name>
    <dbReference type="NCBI Taxonomy" id="4533"/>
    <lineage>
        <taxon>Eukaryota</taxon>
        <taxon>Viridiplantae</taxon>
        <taxon>Streptophyta</taxon>
        <taxon>Embryophyta</taxon>
        <taxon>Tracheophyta</taxon>
        <taxon>Spermatophyta</taxon>
        <taxon>Magnoliopsida</taxon>
        <taxon>Liliopsida</taxon>
        <taxon>Poales</taxon>
        <taxon>Poaceae</taxon>
        <taxon>BOP clade</taxon>
        <taxon>Oryzoideae</taxon>
        <taxon>Oryzeae</taxon>
        <taxon>Oryzinae</taxon>
        <taxon>Oryza</taxon>
    </lineage>
</organism>
<dbReference type="GO" id="GO:0000976">
    <property type="term" value="F:transcription cis-regulatory region binding"/>
    <property type="evidence" value="ECO:0007669"/>
    <property type="project" value="TreeGrafter"/>
</dbReference>
<dbReference type="HOGENOM" id="CLU_1306533_0_0_1"/>
<proteinExistence type="predicted"/>
<sequence>MASRVNFAQRTRTQFVPSSGVKRRMPSPPHVSVSSESSDGFPPEPPLAAANGKRQCVEEEMNGADSSNHTQALRELAEAIRRFGEVYERVESAKQEQELRMERDRLEAAHELEDQRVQFFLNMQMELSKANSATAATAVAADVNGTRRTAVATDVGTSSNHHVRYRFQLSRIAVCTATPQQPQYSENNVVDADRGTGNGSDTDNKEDEDES</sequence>
<dbReference type="GO" id="GO:0005634">
    <property type="term" value="C:nucleus"/>
    <property type="evidence" value="ECO:0007669"/>
    <property type="project" value="TreeGrafter"/>
</dbReference>
<evidence type="ECO:0000313" key="2">
    <source>
        <dbReference type="EnsemblPlants" id="OB10G13800.1"/>
    </source>
</evidence>
<evidence type="ECO:0000256" key="1">
    <source>
        <dbReference type="SAM" id="MobiDB-lite"/>
    </source>
</evidence>
<name>J3N1I2_ORYBR</name>
<accession>J3N1I2</accession>
<dbReference type="STRING" id="4533.J3N1I2"/>
<protein>
    <submittedName>
        <fullName evidence="2">Uncharacterized protein</fullName>
    </submittedName>
</protein>
<reference evidence="2" key="1">
    <citation type="journal article" date="2013" name="Nat. Commun.">
        <title>Whole-genome sequencing of Oryza brachyantha reveals mechanisms underlying Oryza genome evolution.</title>
        <authorList>
            <person name="Chen J."/>
            <person name="Huang Q."/>
            <person name="Gao D."/>
            <person name="Wang J."/>
            <person name="Lang Y."/>
            <person name="Liu T."/>
            <person name="Li B."/>
            <person name="Bai Z."/>
            <person name="Luis Goicoechea J."/>
            <person name="Liang C."/>
            <person name="Chen C."/>
            <person name="Zhang W."/>
            <person name="Sun S."/>
            <person name="Liao Y."/>
            <person name="Zhang X."/>
            <person name="Yang L."/>
            <person name="Song C."/>
            <person name="Wang M."/>
            <person name="Shi J."/>
            <person name="Liu G."/>
            <person name="Liu J."/>
            <person name="Zhou H."/>
            <person name="Zhou W."/>
            <person name="Yu Q."/>
            <person name="An N."/>
            <person name="Chen Y."/>
            <person name="Cai Q."/>
            <person name="Wang B."/>
            <person name="Liu B."/>
            <person name="Min J."/>
            <person name="Huang Y."/>
            <person name="Wu H."/>
            <person name="Li Z."/>
            <person name="Zhang Y."/>
            <person name="Yin Y."/>
            <person name="Song W."/>
            <person name="Jiang J."/>
            <person name="Jackson S.A."/>
            <person name="Wing R.A."/>
            <person name="Wang J."/>
            <person name="Chen M."/>
        </authorList>
    </citation>
    <scope>NUCLEOTIDE SEQUENCE [LARGE SCALE GENOMIC DNA]</scope>
    <source>
        <strain evidence="2">cv. IRGC 101232</strain>
    </source>
</reference>
<feature type="region of interest" description="Disordered" evidence="1">
    <location>
        <begin position="1"/>
        <end position="49"/>
    </location>
</feature>
<dbReference type="EnsemblPlants" id="OB10G13800.1">
    <property type="protein sequence ID" value="OB10G13800.1"/>
    <property type="gene ID" value="OB10G13800"/>
</dbReference>
<dbReference type="Gramene" id="OB10G13800.1">
    <property type="protein sequence ID" value="OB10G13800.1"/>
    <property type="gene ID" value="OB10G13800"/>
</dbReference>
<dbReference type="Proteomes" id="UP000006038">
    <property type="component" value="Chromosome 10"/>
</dbReference>
<feature type="compositionally biased region" description="Polar residues" evidence="1">
    <location>
        <begin position="1"/>
        <end position="17"/>
    </location>
</feature>
<dbReference type="PANTHER" id="PTHR31307:SF12">
    <property type="entry name" value="OS02G0565000 PROTEIN"/>
    <property type="match status" value="1"/>
</dbReference>
<evidence type="ECO:0000313" key="3">
    <source>
        <dbReference type="Proteomes" id="UP000006038"/>
    </source>
</evidence>